<protein>
    <submittedName>
        <fullName evidence="4">ABC transporter substrate-binding protein</fullName>
    </submittedName>
</protein>
<proteinExistence type="inferred from homology"/>
<keyword evidence="5" id="KW-1185">Reference proteome</keyword>
<evidence type="ECO:0000313" key="4">
    <source>
        <dbReference type="EMBL" id="MFD1568968.1"/>
    </source>
</evidence>
<accession>A0ABD6BV22</accession>
<keyword evidence="3" id="KW-0732">Signal</keyword>
<name>A0ABD6BV22_9EURY</name>
<comment type="similarity">
    <text evidence="1">Belongs to the bacterial solute-binding protein 5 family.</text>
</comment>
<dbReference type="InterPro" id="IPR039424">
    <property type="entry name" value="SBP_5"/>
</dbReference>
<gene>
    <name evidence="4" type="ORF">ACFSAU_15860</name>
</gene>
<organism evidence="4 5">
    <name type="scientific">Halolamina litorea</name>
    <dbReference type="NCBI Taxonomy" id="1515593"/>
    <lineage>
        <taxon>Archaea</taxon>
        <taxon>Methanobacteriati</taxon>
        <taxon>Methanobacteriota</taxon>
        <taxon>Stenosarchaea group</taxon>
        <taxon>Halobacteria</taxon>
        <taxon>Halobacteriales</taxon>
        <taxon>Haloferacaceae</taxon>
    </lineage>
</organism>
<dbReference type="PANTHER" id="PTHR30290:SF9">
    <property type="entry name" value="OLIGOPEPTIDE-BINDING PROTEIN APPA"/>
    <property type="match status" value="1"/>
</dbReference>
<dbReference type="SUPFAM" id="SSF53850">
    <property type="entry name" value="Periplasmic binding protein-like II"/>
    <property type="match status" value="1"/>
</dbReference>
<dbReference type="Gene3D" id="3.10.105.10">
    <property type="entry name" value="Dipeptide-binding Protein, Domain 3"/>
    <property type="match status" value="1"/>
</dbReference>
<evidence type="ECO:0000256" key="2">
    <source>
        <dbReference type="ARBA" id="ARBA00022448"/>
    </source>
</evidence>
<dbReference type="PANTHER" id="PTHR30290">
    <property type="entry name" value="PERIPLASMIC BINDING COMPONENT OF ABC TRANSPORTER"/>
    <property type="match status" value="1"/>
</dbReference>
<sequence length="170" mass="19443">IPADWEMNIIVPPDNKREQIGVTIGNGLNEAGYGANVQRLDWGTYLEKFLTGDPNDYHMYVLGWSGPPDPSDFMYNLFAQDMAGVNQGHFYENDELDGYINQARESSDREERKELYEKAVPIVLEERVNLPSYTLKNTWAVKDYVTDFTNHPIGYINPRLVSSYNNVGVQ</sequence>
<dbReference type="Proteomes" id="UP001597139">
    <property type="component" value="Unassembled WGS sequence"/>
</dbReference>
<dbReference type="RefSeq" id="WP_379822664.1">
    <property type="nucleotide sequence ID" value="NZ_JBHUCZ010000042.1"/>
</dbReference>
<keyword evidence="2" id="KW-0813">Transport</keyword>
<evidence type="ECO:0000313" key="5">
    <source>
        <dbReference type="Proteomes" id="UP001597139"/>
    </source>
</evidence>
<dbReference type="EMBL" id="JBHUCZ010000042">
    <property type="protein sequence ID" value="MFD1568968.1"/>
    <property type="molecule type" value="Genomic_DNA"/>
</dbReference>
<dbReference type="Gene3D" id="3.40.190.10">
    <property type="entry name" value="Periplasmic binding protein-like II"/>
    <property type="match status" value="1"/>
</dbReference>
<comment type="caution">
    <text evidence="4">The sequence shown here is derived from an EMBL/GenBank/DDBJ whole genome shotgun (WGS) entry which is preliminary data.</text>
</comment>
<feature type="non-terminal residue" evidence="4">
    <location>
        <position position="1"/>
    </location>
</feature>
<evidence type="ECO:0000256" key="1">
    <source>
        <dbReference type="ARBA" id="ARBA00005695"/>
    </source>
</evidence>
<reference evidence="4 5" key="1">
    <citation type="journal article" date="2019" name="Int. J. Syst. Evol. Microbiol.">
        <title>The Global Catalogue of Microorganisms (GCM) 10K type strain sequencing project: providing services to taxonomists for standard genome sequencing and annotation.</title>
        <authorList>
            <consortium name="The Broad Institute Genomics Platform"/>
            <consortium name="The Broad Institute Genome Sequencing Center for Infectious Disease"/>
            <person name="Wu L."/>
            <person name="Ma J."/>
        </authorList>
    </citation>
    <scope>NUCLEOTIDE SEQUENCE [LARGE SCALE GENOMIC DNA]</scope>
    <source>
        <strain evidence="4 5">CGMCC 1.12859</strain>
    </source>
</reference>
<dbReference type="AlphaFoldDB" id="A0ABD6BV22"/>
<evidence type="ECO:0000256" key="3">
    <source>
        <dbReference type="ARBA" id="ARBA00022729"/>
    </source>
</evidence>